<reference evidence="2 3" key="1">
    <citation type="journal article" date="2018" name="Nat. Ecol. Evol.">
        <title>Shark genomes provide insights into elasmobranch evolution and the origin of vertebrates.</title>
        <authorList>
            <person name="Hara Y"/>
            <person name="Yamaguchi K"/>
            <person name="Onimaru K"/>
            <person name="Kadota M"/>
            <person name="Koyanagi M"/>
            <person name="Keeley SD"/>
            <person name="Tatsumi K"/>
            <person name="Tanaka K"/>
            <person name="Motone F"/>
            <person name="Kageyama Y"/>
            <person name="Nozu R"/>
            <person name="Adachi N"/>
            <person name="Nishimura O"/>
            <person name="Nakagawa R"/>
            <person name="Tanegashima C"/>
            <person name="Kiyatake I"/>
            <person name="Matsumoto R"/>
            <person name="Murakumo K"/>
            <person name="Nishida K"/>
            <person name="Terakita A"/>
            <person name="Kuratani S"/>
            <person name="Sato K"/>
            <person name="Hyodo S Kuraku.S."/>
        </authorList>
    </citation>
    <scope>NUCLEOTIDE SEQUENCE [LARGE SCALE GENOMIC DNA]</scope>
</reference>
<dbReference type="Proteomes" id="UP000288216">
    <property type="component" value="Unassembled WGS sequence"/>
</dbReference>
<evidence type="ECO:0000313" key="3">
    <source>
        <dbReference type="Proteomes" id="UP000288216"/>
    </source>
</evidence>
<sequence length="74" mass="8276">HASDSVKTVASRYDEYINVKDLSDKIARALTAAKKDNDFIYHDRVPDVKDLEPVGKATLVKSTPVSHPMSQKYT</sequence>
<dbReference type="EMBL" id="BFAA01027936">
    <property type="protein sequence ID" value="GCB81311.1"/>
    <property type="molecule type" value="Genomic_DNA"/>
</dbReference>
<dbReference type="OrthoDB" id="2141925at2759"/>
<protein>
    <recommendedName>
        <fullName evidence="1">BRO1 domain-containing protein</fullName>
    </recommendedName>
</protein>
<dbReference type="GO" id="GO:0000281">
    <property type="term" value="P:mitotic cytokinesis"/>
    <property type="evidence" value="ECO:0007669"/>
    <property type="project" value="TreeGrafter"/>
</dbReference>
<proteinExistence type="predicted"/>
<dbReference type="Gene3D" id="1.25.40.280">
    <property type="entry name" value="alix/aip1 like domains"/>
    <property type="match status" value="1"/>
</dbReference>
<dbReference type="GO" id="GO:0005768">
    <property type="term" value="C:endosome"/>
    <property type="evidence" value="ECO:0007669"/>
    <property type="project" value="TreeGrafter"/>
</dbReference>
<accession>A0A401Q7H0</accession>
<feature type="domain" description="BRO1" evidence="1">
    <location>
        <begin position="2"/>
        <end position="67"/>
    </location>
</feature>
<keyword evidence="3" id="KW-1185">Reference proteome</keyword>
<gene>
    <name evidence="2" type="ORF">scyTo_0023278</name>
</gene>
<dbReference type="InterPro" id="IPR038499">
    <property type="entry name" value="BRO1_sf"/>
</dbReference>
<dbReference type="InterPro" id="IPR004328">
    <property type="entry name" value="BRO1_dom"/>
</dbReference>
<dbReference type="Pfam" id="PF03097">
    <property type="entry name" value="BRO1"/>
    <property type="match status" value="1"/>
</dbReference>
<feature type="non-terminal residue" evidence="2">
    <location>
        <position position="74"/>
    </location>
</feature>
<evidence type="ECO:0000313" key="2">
    <source>
        <dbReference type="EMBL" id="GCB81311.1"/>
    </source>
</evidence>
<feature type="non-terminal residue" evidence="2">
    <location>
        <position position="1"/>
    </location>
</feature>
<evidence type="ECO:0000259" key="1">
    <source>
        <dbReference type="Pfam" id="PF03097"/>
    </source>
</evidence>
<dbReference type="AlphaFoldDB" id="A0A401Q7H0"/>
<dbReference type="STRING" id="75743.A0A401Q7H0"/>
<dbReference type="PANTHER" id="PTHR23030">
    <property type="entry name" value="PCD6 INTERACTING PROTEIN-RELATED"/>
    <property type="match status" value="1"/>
</dbReference>
<organism evidence="2 3">
    <name type="scientific">Scyliorhinus torazame</name>
    <name type="common">Cloudy catshark</name>
    <name type="synonym">Catulus torazame</name>
    <dbReference type="NCBI Taxonomy" id="75743"/>
    <lineage>
        <taxon>Eukaryota</taxon>
        <taxon>Metazoa</taxon>
        <taxon>Chordata</taxon>
        <taxon>Craniata</taxon>
        <taxon>Vertebrata</taxon>
        <taxon>Chondrichthyes</taxon>
        <taxon>Elasmobranchii</taxon>
        <taxon>Galeomorphii</taxon>
        <taxon>Galeoidea</taxon>
        <taxon>Carcharhiniformes</taxon>
        <taxon>Scyliorhinidae</taxon>
        <taxon>Scyliorhinus</taxon>
    </lineage>
</organism>
<comment type="caution">
    <text evidence="2">The sequence shown here is derived from an EMBL/GenBank/DDBJ whole genome shotgun (WGS) entry which is preliminary data.</text>
</comment>
<dbReference type="PANTHER" id="PTHR23030:SF39">
    <property type="entry name" value="PROGRAMMED CELL DEATH 6-INTERACTING PROTEIN"/>
    <property type="match status" value="1"/>
</dbReference>
<name>A0A401Q7H0_SCYTO</name>